<dbReference type="Proteomes" id="UP000290365">
    <property type="component" value="Chromosome"/>
</dbReference>
<accession>A0A4P6K6Q4</accession>
<name>A0A4P6K6Q4_KTERU</name>
<dbReference type="InterPro" id="IPR015943">
    <property type="entry name" value="WD40/YVTN_repeat-like_dom_sf"/>
</dbReference>
<dbReference type="EMBL" id="CP035758">
    <property type="protein sequence ID" value="QBD83306.1"/>
    <property type="molecule type" value="Genomic_DNA"/>
</dbReference>
<reference evidence="1 2" key="1">
    <citation type="submission" date="2019-01" db="EMBL/GenBank/DDBJ databases">
        <title>Ktedonosporobacter rubrisoli SCAWS-G2.</title>
        <authorList>
            <person name="Huang Y."/>
            <person name="Yan B."/>
        </authorList>
    </citation>
    <scope>NUCLEOTIDE SEQUENCE [LARGE SCALE GENOMIC DNA]</scope>
    <source>
        <strain evidence="1 2">SCAWS-G2</strain>
    </source>
</reference>
<dbReference type="GO" id="GO:0010411">
    <property type="term" value="P:xyloglucan metabolic process"/>
    <property type="evidence" value="ECO:0007669"/>
    <property type="project" value="TreeGrafter"/>
</dbReference>
<protein>
    <recommendedName>
        <fullName evidence="3">Exo-alpha-sialidase</fullName>
    </recommendedName>
</protein>
<gene>
    <name evidence="1" type="ORF">EPA93_48040</name>
</gene>
<evidence type="ECO:0000313" key="1">
    <source>
        <dbReference type="EMBL" id="QBD83306.1"/>
    </source>
</evidence>
<dbReference type="KEGG" id="kbs:EPA93_48040"/>
<dbReference type="OrthoDB" id="144482at2"/>
<dbReference type="SUPFAM" id="SSF110296">
    <property type="entry name" value="Oligoxyloglucan reducing end-specific cellobiohydrolase"/>
    <property type="match status" value="2"/>
</dbReference>
<dbReference type="InterPro" id="IPR052025">
    <property type="entry name" value="Xyloglucanase_GH74"/>
</dbReference>
<dbReference type="Gene3D" id="2.130.10.10">
    <property type="entry name" value="YVTN repeat-like/Quinoprotein amine dehydrogenase"/>
    <property type="match status" value="3"/>
</dbReference>
<proteinExistence type="predicted"/>
<dbReference type="PANTHER" id="PTHR43739">
    <property type="entry name" value="XYLOGLUCANASE (EUROFUNG)"/>
    <property type="match status" value="1"/>
</dbReference>
<dbReference type="PANTHER" id="PTHR43739:SF5">
    <property type="entry name" value="EXO-ALPHA-SIALIDASE"/>
    <property type="match status" value="1"/>
</dbReference>
<keyword evidence="2" id="KW-1185">Reference proteome</keyword>
<evidence type="ECO:0000313" key="2">
    <source>
        <dbReference type="Proteomes" id="UP000290365"/>
    </source>
</evidence>
<evidence type="ECO:0008006" key="3">
    <source>
        <dbReference type="Google" id="ProtNLM"/>
    </source>
</evidence>
<sequence length="321" mass="33865">MCSAQHSIESIKAWSVYFTDHSEFTDDCAGCLWGSDIDATTTATSISPPVNGFGTAANHPHSLLVLPNHVLLLATHYGFFRSEDGGISWKEMAGGSGEVMEELMTYSLTSSPLDHQRLYVLAEQVTSTLKSTPGLYSSSDQGRSWKMLYPSSASGNMFMVAAGNDNPNEVYIYLDDLGALGLKVSKDGGHHFTSTGKLPFSSFTQLLAIPGAPGHLLVASSGGGAHWQVNKEITGGILSLTTSGPGGPIYASGDEGIYVSHNGGTSFTLVYNKSSLGEIVVAPTQPETLYAKTGTALYRSTDGGHTWADIPRVKGSVQSGS</sequence>
<dbReference type="AlphaFoldDB" id="A0A4P6K6Q4"/>
<organism evidence="1 2">
    <name type="scientific">Ktedonosporobacter rubrisoli</name>
    <dbReference type="NCBI Taxonomy" id="2509675"/>
    <lineage>
        <taxon>Bacteria</taxon>
        <taxon>Bacillati</taxon>
        <taxon>Chloroflexota</taxon>
        <taxon>Ktedonobacteria</taxon>
        <taxon>Ktedonobacterales</taxon>
        <taxon>Ktedonosporobacteraceae</taxon>
        <taxon>Ktedonosporobacter</taxon>
    </lineage>
</organism>
<dbReference type="RefSeq" id="WP_129894372.1">
    <property type="nucleotide sequence ID" value="NZ_CP035758.1"/>
</dbReference>